<organism evidence="2 3">
    <name type="scientific">Diploptera punctata</name>
    <name type="common">Pacific beetle cockroach</name>
    <dbReference type="NCBI Taxonomy" id="6984"/>
    <lineage>
        <taxon>Eukaryota</taxon>
        <taxon>Metazoa</taxon>
        <taxon>Ecdysozoa</taxon>
        <taxon>Arthropoda</taxon>
        <taxon>Hexapoda</taxon>
        <taxon>Insecta</taxon>
        <taxon>Pterygota</taxon>
        <taxon>Neoptera</taxon>
        <taxon>Polyneoptera</taxon>
        <taxon>Dictyoptera</taxon>
        <taxon>Blattodea</taxon>
        <taxon>Blaberoidea</taxon>
        <taxon>Blaberidae</taxon>
        <taxon>Diplopterinae</taxon>
        <taxon>Diploptera</taxon>
    </lineage>
</organism>
<evidence type="ECO:0000256" key="1">
    <source>
        <dbReference type="SAM" id="MobiDB-lite"/>
    </source>
</evidence>
<accession>A0AAD7ZBL9</accession>
<keyword evidence="3" id="KW-1185">Reference proteome</keyword>
<dbReference type="AlphaFoldDB" id="A0AAD7ZBL9"/>
<feature type="region of interest" description="Disordered" evidence="1">
    <location>
        <begin position="1"/>
        <end position="23"/>
    </location>
</feature>
<comment type="caution">
    <text evidence="2">The sequence shown here is derived from an EMBL/GenBank/DDBJ whole genome shotgun (WGS) entry which is preliminary data.</text>
</comment>
<feature type="compositionally biased region" description="Basic and acidic residues" evidence="1">
    <location>
        <begin position="1"/>
        <end position="11"/>
    </location>
</feature>
<evidence type="ECO:0000313" key="2">
    <source>
        <dbReference type="EMBL" id="KAJ9576998.1"/>
    </source>
</evidence>
<gene>
    <name evidence="2" type="ORF">L9F63_006435</name>
</gene>
<feature type="non-terminal residue" evidence="2">
    <location>
        <position position="155"/>
    </location>
</feature>
<dbReference type="Proteomes" id="UP001233999">
    <property type="component" value="Unassembled WGS sequence"/>
</dbReference>
<reference evidence="2" key="1">
    <citation type="journal article" date="2023" name="IScience">
        <title>Live-bearing cockroach genome reveals convergent evolutionary mechanisms linked to viviparity in insects and beyond.</title>
        <authorList>
            <person name="Fouks B."/>
            <person name="Harrison M.C."/>
            <person name="Mikhailova A.A."/>
            <person name="Marchal E."/>
            <person name="English S."/>
            <person name="Carruthers M."/>
            <person name="Jennings E.C."/>
            <person name="Chiamaka E.L."/>
            <person name="Frigard R.A."/>
            <person name="Pippel M."/>
            <person name="Attardo G.M."/>
            <person name="Benoit J.B."/>
            <person name="Bornberg-Bauer E."/>
            <person name="Tobe S.S."/>
        </authorList>
    </citation>
    <scope>NUCLEOTIDE SEQUENCE</scope>
    <source>
        <strain evidence="2">Stay&amp;Tobe</strain>
    </source>
</reference>
<protein>
    <submittedName>
        <fullName evidence="2">Uncharacterized protein</fullName>
    </submittedName>
</protein>
<name>A0AAD7ZBL9_DIPPU</name>
<evidence type="ECO:0000313" key="3">
    <source>
        <dbReference type="Proteomes" id="UP001233999"/>
    </source>
</evidence>
<proteinExistence type="predicted"/>
<sequence length="155" mass="17912">MPKKSTRDSRSIGRTGWKPKSVKRNSNDRRIVNNIYIGAGNARRWIILKKKLDYESDVDFVAYLLDLAEPHTLSLIFPAIFFNAFTTIVCYNNACGSHDFNEYSIQQQRLFQCSQHKSIAFFHSKDILAIIDLMTRIHCIHIVQTGASKTKWCNK</sequence>
<reference evidence="2" key="2">
    <citation type="submission" date="2023-05" db="EMBL/GenBank/DDBJ databases">
        <authorList>
            <person name="Fouks B."/>
        </authorList>
    </citation>
    <scope>NUCLEOTIDE SEQUENCE</scope>
    <source>
        <strain evidence="2">Stay&amp;Tobe</strain>
        <tissue evidence="2">Testes</tissue>
    </source>
</reference>
<dbReference type="EMBL" id="JASPKZ010009381">
    <property type="protein sequence ID" value="KAJ9576998.1"/>
    <property type="molecule type" value="Genomic_DNA"/>
</dbReference>